<sequence>MKTNHHWGIYITNTSNKKQLIHEFLKNSSYQNIESYVGHKIALFSKITIAGLIEDEDRHDTKIITKNSNQSLKSMSSGEQKKALLKHLFSTDNKVIILDNVFDNLDIESQINIKKTLTEKADKISFIQLISRKEDTLPFLTHYAALENETLKTYSSLNTIPLFKTKNKITGSIPPPILTSNFIEKTLIKLKNVTVSFGDKTVLKNINWQIDRGSFWELIGANGSGKTTILSMLTGENPKGYGQDLYIFGKKKGSGESIWDIKKRIGYFTPSMTDKFKGNHTIENMLISGYNDSIGLYTKPTDVQKQRALEWLKLLQMEDLKDTLFKELSMGQKRVIMTTRAMVKHPELLILDEPTAGLDDFSASILVSLVNKMAQESQTTILFVSHRKESNLTPQYQYLLTPSTTGSVGTITKL</sequence>
<dbReference type="SMART" id="SM00382">
    <property type="entry name" value="AAA"/>
    <property type="match status" value="1"/>
</dbReference>
<dbReference type="PROSITE" id="PS50893">
    <property type="entry name" value="ABC_TRANSPORTER_2"/>
    <property type="match status" value="1"/>
</dbReference>
<dbReference type="PANTHER" id="PTHR43158">
    <property type="entry name" value="SKFA PEPTIDE EXPORT ATP-BINDING PROTEIN SKFE"/>
    <property type="match status" value="1"/>
</dbReference>
<dbReference type="SUPFAM" id="SSF52540">
    <property type="entry name" value="P-loop containing nucleoside triphosphate hydrolases"/>
    <property type="match status" value="2"/>
</dbReference>
<keyword evidence="1" id="KW-0547">Nucleotide-binding</keyword>
<dbReference type="Pfam" id="PF00005">
    <property type="entry name" value="ABC_tran"/>
    <property type="match status" value="1"/>
</dbReference>
<keyword evidence="5" id="KW-1185">Reference proteome</keyword>
<evidence type="ECO:0000259" key="3">
    <source>
        <dbReference type="PROSITE" id="PS50893"/>
    </source>
</evidence>
<dbReference type="Proteomes" id="UP000269412">
    <property type="component" value="Unassembled WGS sequence"/>
</dbReference>
<dbReference type="CDD" id="cd00267">
    <property type="entry name" value="ABC_ATPase"/>
    <property type="match status" value="1"/>
</dbReference>
<dbReference type="AlphaFoldDB" id="A0A495E6L3"/>
<dbReference type="Gene3D" id="3.40.50.300">
    <property type="entry name" value="P-loop containing nucleotide triphosphate hydrolases"/>
    <property type="match status" value="2"/>
</dbReference>
<reference evidence="4 5" key="1">
    <citation type="submission" date="2018-10" db="EMBL/GenBank/DDBJ databases">
        <title>Genomic Encyclopedia of Archaeal and Bacterial Type Strains, Phase II (KMG-II): from individual species to whole genera.</title>
        <authorList>
            <person name="Goeker M."/>
        </authorList>
    </citation>
    <scope>NUCLEOTIDE SEQUENCE [LARGE SCALE GENOMIC DNA]</scope>
    <source>
        <strain evidence="4 5">DSM 25230</strain>
    </source>
</reference>
<evidence type="ECO:0000313" key="4">
    <source>
        <dbReference type="EMBL" id="RKR12426.1"/>
    </source>
</evidence>
<dbReference type="InterPro" id="IPR003593">
    <property type="entry name" value="AAA+_ATPase"/>
</dbReference>
<comment type="caution">
    <text evidence="4">The sequence shown here is derived from an EMBL/GenBank/DDBJ whole genome shotgun (WGS) entry which is preliminary data.</text>
</comment>
<dbReference type="GO" id="GO:0016887">
    <property type="term" value="F:ATP hydrolysis activity"/>
    <property type="evidence" value="ECO:0007669"/>
    <property type="project" value="InterPro"/>
</dbReference>
<feature type="domain" description="ABC transporter" evidence="3">
    <location>
        <begin position="188"/>
        <end position="414"/>
    </location>
</feature>
<evidence type="ECO:0000313" key="5">
    <source>
        <dbReference type="Proteomes" id="UP000269412"/>
    </source>
</evidence>
<dbReference type="GO" id="GO:0005524">
    <property type="term" value="F:ATP binding"/>
    <property type="evidence" value="ECO:0007669"/>
    <property type="project" value="UniProtKB-KW"/>
</dbReference>
<dbReference type="RefSeq" id="WP_121068477.1">
    <property type="nucleotide sequence ID" value="NZ_RBIQ01000009.1"/>
</dbReference>
<evidence type="ECO:0000256" key="1">
    <source>
        <dbReference type="ARBA" id="ARBA00022741"/>
    </source>
</evidence>
<protein>
    <submittedName>
        <fullName evidence="4">Molybdate transport system ATP-binding protein</fullName>
    </submittedName>
</protein>
<keyword evidence="2 4" id="KW-0067">ATP-binding</keyword>
<proteinExistence type="predicted"/>
<dbReference type="InterPro" id="IPR003439">
    <property type="entry name" value="ABC_transporter-like_ATP-bd"/>
</dbReference>
<accession>A0A495E6L3</accession>
<dbReference type="InterPro" id="IPR027417">
    <property type="entry name" value="P-loop_NTPase"/>
</dbReference>
<evidence type="ECO:0000256" key="2">
    <source>
        <dbReference type="ARBA" id="ARBA00022840"/>
    </source>
</evidence>
<dbReference type="EMBL" id="RBIQ01000009">
    <property type="protein sequence ID" value="RKR12426.1"/>
    <property type="molecule type" value="Genomic_DNA"/>
</dbReference>
<name>A0A495E6L3_9FLAO</name>
<dbReference type="OrthoDB" id="9789994at2"/>
<dbReference type="PANTHER" id="PTHR43158:SF2">
    <property type="entry name" value="SKFA PEPTIDE EXPORT ATP-BINDING PROTEIN SKFE"/>
    <property type="match status" value="1"/>
</dbReference>
<organism evidence="4 5">
    <name type="scientific">Maribacter vaceletii</name>
    <dbReference type="NCBI Taxonomy" id="1206816"/>
    <lineage>
        <taxon>Bacteria</taxon>
        <taxon>Pseudomonadati</taxon>
        <taxon>Bacteroidota</taxon>
        <taxon>Flavobacteriia</taxon>
        <taxon>Flavobacteriales</taxon>
        <taxon>Flavobacteriaceae</taxon>
        <taxon>Maribacter</taxon>
    </lineage>
</organism>
<gene>
    <name evidence="4" type="ORF">CLV91_2556</name>
</gene>